<dbReference type="PROSITE" id="PS51857">
    <property type="entry name" value="CSD_2"/>
    <property type="match status" value="1"/>
</dbReference>
<dbReference type="CDD" id="cd04458">
    <property type="entry name" value="CSP_CDS"/>
    <property type="match status" value="1"/>
</dbReference>
<dbReference type="Pfam" id="PF00313">
    <property type="entry name" value="CSD"/>
    <property type="match status" value="1"/>
</dbReference>
<dbReference type="InterPro" id="IPR019844">
    <property type="entry name" value="CSD_CS"/>
</dbReference>
<dbReference type="PROSITE" id="PS00352">
    <property type="entry name" value="CSD_1"/>
    <property type="match status" value="1"/>
</dbReference>
<feature type="domain" description="CSD" evidence="4">
    <location>
        <begin position="228"/>
        <end position="294"/>
    </location>
</feature>
<keyword evidence="6" id="KW-1185">Reference proteome</keyword>
<dbReference type="PRINTS" id="PR00050">
    <property type="entry name" value="COLDSHOCK"/>
</dbReference>
<dbReference type="InterPro" id="IPR000504">
    <property type="entry name" value="RRM_dom"/>
</dbReference>
<dbReference type="Proteomes" id="UP001445335">
    <property type="component" value="Unassembled WGS sequence"/>
</dbReference>
<dbReference type="InterPro" id="IPR011129">
    <property type="entry name" value="CSD"/>
</dbReference>
<dbReference type="SMART" id="SM00357">
    <property type="entry name" value="CSP"/>
    <property type="match status" value="1"/>
</dbReference>
<dbReference type="PROSITE" id="PS50102">
    <property type="entry name" value="RRM"/>
    <property type="match status" value="1"/>
</dbReference>
<name>A0AAW1RR83_9CHLO</name>
<accession>A0AAW1RR83</accession>
<dbReference type="Pfam" id="PF15867">
    <property type="entry name" value="Dynein_attach_N"/>
    <property type="match status" value="1"/>
</dbReference>
<dbReference type="InterPro" id="IPR012340">
    <property type="entry name" value="NA-bd_OB-fold"/>
</dbReference>
<feature type="domain" description="RRM" evidence="3">
    <location>
        <begin position="405"/>
        <end position="483"/>
    </location>
</feature>
<dbReference type="Pfam" id="PF00076">
    <property type="entry name" value="RRM_1"/>
    <property type="match status" value="1"/>
</dbReference>
<dbReference type="SUPFAM" id="SSF50249">
    <property type="entry name" value="Nucleic acid-binding proteins"/>
    <property type="match status" value="1"/>
</dbReference>
<dbReference type="AlphaFoldDB" id="A0AAW1RR83"/>
<evidence type="ECO:0000313" key="6">
    <source>
        <dbReference type="Proteomes" id="UP001445335"/>
    </source>
</evidence>
<dbReference type="EMBL" id="JALJOU010000025">
    <property type="protein sequence ID" value="KAK9836303.1"/>
    <property type="molecule type" value="Genomic_DNA"/>
</dbReference>
<dbReference type="InterPro" id="IPR035979">
    <property type="entry name" value="RBD_domain_sf"/>
</dbReference>
<dbReference type="PANTHER" id="PTHR46565">
    <property type="entry name" value="COLD SHOCK DOMAIN PROTEIN 2"/>
    <property type="match status" value="1"/>
</dbReference>
<dbReference type="InterPro" id="IPR031733">
    <property type="entry name" value="Dynein_attach_N"/>
</dbReference>
<evidence type="ECO:0000313" key="5">
    <source>
        <dbReference type="EMBL" id="KAK9836303.1"/>
    </source>
</evidence>
<comment type="caution">
    <text evidence="5">The sequence shown here is derived from an EMBL/GenBank/DDBJ whole genome shotgun (WGS) entry which is preliminary data.</text>
</comment>
<feature type="compositionally biased region" description="Gly residues" evidence="2">
    <location>
        <begin position="378"/>
        <end position="388"/>
    </location>
</feature>
<proteinExistence type="predicted"/>
<dbReference type="InterPro" id="IPR012677">
    <property type="entry name" value="Nucleotide-bd_a/b_plait_sf"/>
</dbReference>
<dbReference type="InterPro" id="IPR002059">
    <property type="entry name" value="CSP_DNA-bd"/>
</dbReference>
<evidence type="ECO:0000256" key="1">
    <source>
        <dbReference type="PROSITE-ProRule" id="PRU00176"/>
    </source>
</evidence>
<evidence type="ECO:0000259" key="4">
    <source>
        <dbReference type="PROSITE" id="PS51857"/>
    </source>
</evidence>
<dbReference type="Gene3D" id="3.30.70.330">
    <property type="match status" value="1"/>
</dbReference>
<sequence>MAVQLPEDLCAAIQDDRLREARDAAKKRAVAQHVDYEAFKNMVAVAHLRPLQAPAVRQSGTSRAPAWSCGADGTPSRAPLASDSVRRLVPAPGSTPRSLAELQRAWRRDYNDAPNGRLALLRACGAARLAAWTRAELPLGLLDGAIRALAGSMEPRHPAPGHPTPKEVLEAGRGAPDGADAAFAADMLDALSGASGSGLAVRLLSAEAREALEMLLLAAGPLAGVQQKQRGTVKWFNSNKGFGFLSSEEGGDDLFVHQSSIDAEGFRSLREGEAVEFFVETGEDGRMKAVEVTGPDGAPPQGAPRRPYQGGHEMGPMAGPMAGPALVSYGYGPPMVYHPGYPIRGGFPGPQGRGPPYMGGRGGFNGRGAYPGRGPYGGRGGPYMGEGGMPERRPPPGTPGISSGFQVVVHNLPWNCTWQNLKDAFAESTQNIERADVITDNTGRSRGFGTVRYASKEDAEQAVEQMNNAQIGGRTVTVRIDRYA</sequence>
<dbReference type="PANTHER" id="PTHR46565:SF20">
    <property type="entry name" value="COLD SHOCK DOMAIN-CONTAINING PROTEIN 4"/>
    <property type="match status" value="1"/>
</dbReference>
<protein>
    <submittedName>
        <fullName evidence="5">Uncharacterized protein</fullName>
    </submittedName>
</protein>
<dbReference type="GO" id="GO:0003723">
    <property type="term" value="F:RNA binding"/>
    <property type="evidence" value="ECO:0007669"/>
    <property type="project" value="UniProtKB-UniRule"/>
</dbReference>
<gene>
    <name evidence="5" type="ORF">WJX81_003539</name>
</gene>
<dbReference type="SMART" id="SM00360">
    <property type="entry name" value="RRM"/>
    <property type="match status" value="1"/>
</dbReference>
<reference evidence="5 6" key="1">
    <citation type="journal article" date="2024" name="Nat. Commun.">
        <title>Phylogenomics reveals the evolutionary origins of lichenization in chlorophyte algae.</title>
        <authorList>
            <person name="Puginier C."/>
            <person name="Libourel C."/>
            <person name="Otte J."/>
            <person name="Skaloud P."/>
            <person name="Haon M."/>
            <person name="Grisel S."/>
            <person name="Petersen M."/>
            <person name="Berrin J.G."/>
            <person name="Delaux P.M."/>
            <person name="Dal Grande F."/>
            <person name="Keller J."/>
        </authorList>
    </citation>
    <scope>NUCLEOTIDE SEQUENCE [LARGE SCALE GENOMIC DNA]</scope>
    <source>
        <strain evidence="5 6">SAG 245.80</strain>
    </source>
</reference>
<dbReference type="SUPFAM" id="SSF54928">
    <property type="entry name" value="RNA-binding domain, RBD"/>
    <property type="match status" value="1"/>
</dbReference>
<dbReference type="FunFam" id="3.30.70.330:FF:000034">
    <property type="entry name" value="heterogeneous nuclear ribonucleoprotein M isoform X1"/>
    <property type="match status" value="1"/>
</dbReference>
<feature type="region of interest" description="Disordered" evidence="2">
    <location>
        <begin position="56"/>
        <end position="80"/>
    </location>
</feature>
<evidence type="ECO:0000259" key="3">
    <source>
        <dbReference type="PROSITE" id="PS50102"/>
    </source>
</evidence>
<keyword evidence="1" id="KW-0694">RNA-binding</keyword>
<dbReference type="Gene3D" id="2.40.50.140">
    <property type="entry name" value="Nucleic acid-binding proteins"/>
    <property type="match status" value="1"/>
</dbReference>
<feature type="region of interest" description="Disordered" evidence="2">
    <location>
        <begin position="378"/>
        <end position="399"/>
    </location>
</feature>
<organism evidence="5 6">
    <name type="scientific">Elliptochloris bilobata</name>
    <dbReference type="NCBI Taxonomy" id="381761"/>
    <lineage>
        <taxon>Eukaryota</taxon>
        <taxon>Viridiplantae</taxon>
        <taxon>Chlorophyta</taxon>
        <taxon>core chlorophytes</taxon>
        <taxon>Trebouxiophyceae</taxon>
        <taxon>Trebouxiophyceae incertae sedis</taxon>
        <taxon>Elliptochloris clade</taxon>
        <taxon>Elliptochloris</taxon>
    </lineage>
</organism>
<evidence type="ECO:0000256" key="2">
    <source>
        <dbReference type="SAM" id="MobiDB-lite"/>
    </source>
</evidence>